<accession>A0A0M3IRV0</accession>
<name>A0A0M3IRV0_ASCLU</name>
<evidence type="ECO:0000313" key="2">
    <source>
        <dbReference type="Proteomes" id="UP000036681"/>
    </source>
</evidence>
<keyword evidence="2" id="KW-1185">Reference proteome</keyword>
<sequence length="122" mass="14600">MAGRRWWRVELVRREKRKPKKRTILTQSKKNIINRRQVGRRWEEFGVGEKKNMEIKKTEPFSRKRKERLQKEGEEGVVEGGVGRKKKTEIKKNRKIFKQSKTTLPKEARSGGRGQIVGRWSW</sequence>
<evidence type="ECO:0000313" key="3">
    <source>
        <dbReference type="WBParaSite" id="ALUE_0002147801-mRNA-1"/>
    </source>
</evidence>
<feature type="region of interest" description="Disordered" evidence="1">
    <location>
        <begin position="100"/>
        <end position="122"/>
    </location>
</feature>
<reference evidence="3" key="1">
    <citation type="submission" date="2017-02" db="UniProtKB">
        <authorList>
            <consortium name="WormBaseParasite"/>
        </authorList>
    </citation>
    <scope>IDENTIFICATION</scope>
</reference>
<dbReference type="AlphaFoldDB" id="A0A0M3IRV0"/>
<protein>
    <submittedName>
        <fullName evidence="3">Uncharacterized protein</fullName>
    </submittedName>
</protein>
<dbReference type="WBParaSite" id="ALUE_0002147801-mRNA-1">
    <property type="protein sequence ID" value="ALUE_0002147801-mRNA-1"/>
    <property type="gene ID" value="ALUE_0002147801"/>
</dbReference>
<evidence type="ECO:0000256" key="1">
    <source>
        <dbReference type="SAM" id="MobiDB-lite"/>
    </source>
</evidence>
<feature type="region of interest" description="Disordered" evidence="1">
    <location>
        <begin position="60"/>
        <end position="87"/>
    </location>
</feature>
<dbReference type="Proteomes" id="UP000036681">
    <property type="component" value="Unplaced"/>
</dbReference>
<proteinExistence type="predicted"/>
<organism evidence="2 3">
    <name type="scientific">Ascaris lumbricoides</name>
    <name type="common">Giant roundworm</name>
    <dbReference type="NCBI Taxonomy" id="6252"/>
    <lineage>
        <taxon>Eukaryota</taxon>
        <taxon>Metazoa</taxon>
        <taxon>Ecdysozoa</taxon>
        <taxon>Nematoda</taxon>
        <taxon>Chromadorea</taxon>
        <taxon>Rhabditida</taxon>
        <taxon>Spirurina</taxon>
        <taxon>Ascaridomorpha</taxon>
        <taxon>Ascaridoidea</taxon>
        <taxon>Ascarididae</taxon>
        <taxon>Ascaris</taxon>
    </lineage>
</organism>